<dbReference type="SUPFAM" id="SSF117281">
    <property type="entry name" value="Kelch motif"/>
    <property type="match status" value="1"/>
</dbReference>
<evidence type="ECO:0000313" key="3">
    <source>
        <dbReference type="Proteomes" id="UP000054997"/>
    </source>
</evidence>
<organism evidence="2 3">
    <name type="scientific">Legionella londiniensis</name>
    <dbReference type="NCBI Taxonomy" id="45068"/>
    <lineage>
        <taxon>Bacteria</taxon>
        <taxon>Pseudomonadati</taxon>
        <taxon>Pseudomonadota</taxon>
        <taxon>Gammaproteobacteria</taxon>
        <taxon>Legionellales</taxon>
        <taxon>Legionellaceae</taxon>
        <taxon>Legionella</taxon>
    </lineage>
</organism>
<comment type="caution">
    <text evidence="2">The sequence shown here is derived from an EMBL/GenBank/DDBJ whole genome shotgun (WGS) entry which is preliminary data.</text>
</comment>
<gene>
    <name evidence="2" type="ORF">Llon_1485</name>
</gene>
<dbReference type="InterPro" id="IPR015915">
    <property type="entry name" value="Kelch-typ_b-propeller"/>
</dbReference>
<dbReference type="EMBL" id="LNYK01000016">
    <property type="protein sequence ID" value="KTD21387.1"/>
    <property type="molecule type" value="Genomic_DNA"/>
</dbReference>
<proteinExistence type="predicted"/>
<protein>
    <submittedName>
        <fullName evidence="2">Uncharacterized protein</fullName>
    </submittedName>
</protein>
<name>A0A0W0VMK6_9GAMM</name>
<dbReference type="RefSeq" id="WP_058529459.1">
    <property type="nucleotide sequence ID" value="NZ_CAAAHZ010000008.1"/>
</dbReference>
<dbReference type="OrthoDB" id="258852at2"/>
<evidence type="ECO:0000313" key="2">
    <source>
        <dbReference type="EMBL" id="KTD21387.1"/>
    </source>
</evidence>
<dbReference type="PATRIC" id="fig|45068.5.peg.1610"/>
<evidence type="ECO:0000256" key="1">
    <source>
        <dbReference type="SAM" id="SignalP"/>
    </source>
</evidence>
<keyword evidence="3" id="KW-1185">Reference proteome</keyword>
<sequence>MKKIILPICLIFSPVLSFSHNIESTQSSNKITVEVDVNFGQDLGQNFGTFFEARDVKTGKLLFGAGFPATYNTRFQNDRYQMQFFIRTQKFKKQHKLSTFPRPSNMYAQSYLYSINNNLRMAYFQHDDLVFDKKSKSWVDEQTHLRQGSNNIYTLRGKTLTFQDDKLLYDEKIILDLSESKKNDEEYKFSYYAQGHIFLSRHSKKNASLIAIPWTPYSESLPSIERAITLNTKRFSLIYSNGQLNSEVVACTNTGGIYSFKNKKWKILRNPDGNSYQVYSMITYNNRLLMGQYPSGFLLEYDGKNIITHQNWPPVPENASPSARELQTTAIYRGELFAGVWPWAELWRLDPDTNKWIAMGRLFKSPSVTMNPIHPYEQEASASGATRNQLGQRITSMIPFGDSLLMGTSWKTGENTIDKYKFSLISKSKRDEYGALHRLKMPGSIVGGFVWKDEPVKLKFVAQGNEMAIWQDGKKIASTSIDPKILKDIPEYEIYLGKGVFGKFTGQIKISNA</sequence>
<feature type="chain" id="PRO_5006914916" evidence="1">
    <location>
        <begin position="20"/>
        <end position="513"/>
    </location>
</feature>
<dbReference type="AlphaFoldDB" id="A0A0W0VMK6"/>
<reference evidence="2 3" key="1">
    <citation type="submission" date="2015-11" db="EMBL/GenBank/DDBJ databases">
        <title>Genomic analysis of 38 Legionella species identifies large and diverse effector repertoires.</title>
        <authorList>
            <person name="Burstein D."/>
            <person name="Amaro F."/>
            <person name="Zusman T."/>
            <person name="Lifshitz Z."/>
            <person name="Cohen O."/>
            <person name="Gilbert J.A."/>
            <person name="Pupko T."/>
            <person name="Shuman H.A."/>
            <person name="Segal G."/>
        </authorList>
    </citation>
    <scope>NUCLEOTIDE SEQUENCE [LARGE SCALE GENOMIC DNA]</scope>
    <source>
        <strain evidence="2 3">ATCC 49505</strain>
    </source>
</reference>
<keyword evidence="1" id="KW-0732">Signal</keyword>
<dbReference type="Proteomes" id="UP000054997">
    <property type="component" value="Unassembled WGS sequence"/>
</dbReference>
<feature type="signal peptide" evidence="1">
    <location>
        <begin position="1"/>
        <end position="19"/>
    </location>
</feature>
<accession>A0A0W0VMK6</accession>